<evidence type="ECO:0000256" key="8">
    <source>
        <dbReference type="ARBA" id="ARBA00023242"/>
    </source>
</evidence>
<organism evidence="14 15">
    <name type="scientific">Petromyzon marinus</name>
    <name type="common">Sea lamprey</name>
    <dbReference type="NCBI Taxonomy" id="7757"/>
    <lineage>
        <taxon>Eukaryota</taxon>
        <taxon>Metazoa</taxon>
        <taxon>Chordata</taxon>
        <taxon>Craniata</taxon>
        <taxon>Vertebrata</taxon>
        <taxon>Cyclostomata</taxon>
        <taxon>Hyperoartia</taxon>
        <taxon>Petromyzontiformes</taxon>
        <taxon>Petromyzontidae</taxon>
        <taxon>Petromyzon</taxon>
    </lineage>
</organism>
<dbReference type="GO" id="GO:0046872">
    <property type="term" value="F:metal ion binding"/>
    <property type="evidence" value="ECO:0007669"/>
    <property type="project" value="UniProtKB-KW"/>
</dbReference>
<evidence type="ECO:0000256" key="2">
    <source>
        <dbReference type="ARBA" id="ARBA00022723"/>
    </source>
</evidence>
<dbReference type="Pfam" id="PF00046">
    <property type="entry name" value="Homeodomain"/>
    <property type="match status" value="1"/>
</dbReference>
<dbReference type="PROSITE" id="PS50071">
    <property type="entry name" value="HOMEOBOX_2"/>
    <property type="match status" value="1"/>
</dbReference>
<dbReference type="SMART" id="SM00389">
    <property type="entry name" value="HOX"/>
    <property type="match status" value="1"/>
</dbReference>
<dbReference type="PANTHER" id="PTHR24208:SF166">
    <property type="entry name" value="LIM HOMEOBOX TRANSCRIPTION FACTOR 1 ALPHA, ISOFORM B"/>
    <property type="match status" value="1"/>
</dbReference>
<evidence type="ECO:0000256" key="7">
    <source>
        <dbReference type="ARBA" id="ARBA00023155"/>
    </source>
</evidence>
<reference evidence="15" key="1">
    <citation type="submission" date="2025-08" db="UniProtKB">
        <authorList>
            <consortium name="RefSeq"/>
        </authorList>
    </citation>
    <scope>IDENTIFICATION</scope>
    <source>
        <tissue evidence="15">Sperm</tissue>
    </source>
</reference>
<keyword evidence="4 10" id="KW-0862">Zinc</keyword>
<dbReference type="Pfam" id="PF00412">
    <property type="entry name" value="LIM"/>
    <property type="match status" value="1"/>
</dbReference>
<dbReference type="SMART" id="SM00132">
    <property type="entry name" value="LIM"/>
    <property type="match status" value="1"/>
</dbReference>
<feature type="domain" description="Homeobox" evidence="13">
    <location>
        <begin position="71"/>
        <end position="131"/>
    </location>
</feature>
<comment type="subcellular location">
    <subcellularLocation>
        <location evidence="1 9 11">Nucleus</location>
    </subcellularLocation>
</comment>
<evidence type="ECO:0000256" key="9">
    <source>
        <dbReference type="PROSITE-ProRule" id="PRU00108"/>
    </source>
</evidence>
<keyword evidence="5 10" id="KW-0440">LIM domain</keyword>
<name>A0AAJ7WK14_PETMA</name>
<dbReference type="Gene3D" id="2.10.110.10">
    <property type="entry name" value="Cysteine Rich Protein"/>
    <property type="match status" value="1"/>
</dbReference>
<evidence type="ECO:0000256" key="4">
    <source>
        <dbReference type="ARBA" id="ARBA00022833"/>
    </source>
</evidence>
<dbReference type="GO" id="GO:0000981">
    <property type="term" value="F:DNA-binding transcription factor activity, RNA polymerase II-specific"/>
    <property type="evidence" value="ECO:0007669"/>
    <property type="project" value="TreeGrafter"/>
</dbReference>
<dbReference type="InterPro" id="IPR050453">
    <property type="entry name" value="LIM_Homeobox_TF"/>
</dbReference>
<dbReference type="CDD" id="cd00086">
    <property type="entry name" value="homeodomain"/>
    <property type="match status" value="1"/>
</dbReference>
<evidence type="ECO:0000256" key="1">
    <source>
        <dbReference type="ARBA" id="ARBA00004123"/>
    </source>
</evidence>
<feature type="domain" description="LIM zinc-binding" evidence="12">
    <location>
        <begin position="4"/>
        <end position="69"/>
    </location>
</feature>
<sequence length="241" mass="26075">LFSARCPACTRPISPTERVLRAPLSGRPFHARCFRCALCRATLRPGDRFLLLRDGSPACSGHGGGGGGGGKRLKRPRTILTPQQRRAFKASFEMSSKPSRKVREMLAAETGLNVRVVQVWFQNQRAKRCRLADSPVSAAAAVRMEERAGVGGSRRDETHFPPAEPFGEGLTPPLLPGDHLHPYGHASYFHCGGDRKPQHCIVGHAEPLPLPPAAAAAAAARAKLGNPIQHLYSMQSAYFTS</sequence>
<dbReference type="Proteomes" id="UP001318040">
    <property type="component" value="Unplaced"/>
</dbReference>
<dbReference type="InterPro" id="IPR009057">
    <property type="entry name" value="Homeodomain-like_sf"/>
</dbReference>
<gene>
    <name evidence="15" type="primary">LOC116937455</name>
</gene>
<dbReference type="SUPFAM" id="SSF46689">
    <property type="entry name" value="Homeodomain-like"/>
    <property type="match status" value="1"/>
</dbReference>
<evidence type="ECO:0000256" key="3">
    <source>
        <dbReference type="ARBA" id="ARBA00022737"/>
    </source>
</evidence>
<dbReference type="GO" id="GO:0000977">
    <property type="term" value="F:RNA polymerase II transcription regulatory region sequence-specific DNA binding"/>
    <property type="evidence" value="ECO:0007669"/>
    <property type="project" value="TreeGrafter"/>
</dbReference>
<feature type="non-terminal residue" evidence="15">
    <location>
        <position position="1"/>
    </location>
</feature>
<keyword evidence="3" id="KW-0677">Repeat</keyword>
<evidence type="ECO:0000256" key="6">
    <source>
        <dbReference type="ARBA" id="ARBA00023125"/>
    </source>
</evidence>
<dbReference type="PROSITE" id="PS00478">
    <property type="entry name" value="LIM_DOMAIN_1"/>
    <property type="match status" value="1"/>
</dbReference>
<keyword evidence="6 9" id="KW-0238">DNA-binding</keyword>
<keyword evidence="2 10" id="KW-0479">Metal-binding</keyword>
<evidence type="ECO:0000313" key="14">
    <source>
        <dbReference type="Proteomes" id="UP001318040"/>
    </source>
</evidence>
<dbReference type="FunFam" id="1.10.10.60:FF:000448">
    <property type="entry name" value="LIM/homeobox protein Lhx4"/>
    <property type="match status" value="1"/>
</dbReference>
<evidence type="ECO:0000256" key="10">
    <source>
        <dbReference type="PROSITE-ProRule" id="PRU00125"/>
    </source>
</evidence>
<keyword evidence="8 9" id="KW-0539">Nucleus</keyword>
<dbReference type="InterPro" id="IPR001781">
    <property type="entry name" value="Znf_LIM"/>
</dbReference>
<keyword evidence="14" id="KW-1185">Reference proteome</keyword>
<evidence type="ECO:0000256" key="5">
    <source>
        <dbReference type="ARBA" id="ARBA00023038"/>
    </source>
</evidence>
<evidence type="ECO:0000313" key="15">
    <source>
        <dbReference type="RefSeq" id="XP_032800450.1"/>
    </source>
</evidence>
<dbReference type="Gene3D" id="1.10.10.60">
    <property type="entry name" value="Homeodomain-like"/>
    <property type="match status" value="1"/>
</dbReference>
<dbReference type="GO" id="GO:0030182">
    <property type="term" value="P:neuron differentiation"/>
    <property type="evidence" value="ECO:0007669"/>
    <property type="project" value="TreeGrafter"/>
</dbReference>
<dbReference type="AlphaFoldDB" id="A0AAJ7WK14"/>
<dbReference type="KEGG" id="pmrn:116937455"/>
<evidence type="ECO:0000259" key="13">
    <source>
        <dbReference type="PROSITE" id="PS50071"/>
    </source>
</evidence>
<proteinExistence type="predicted"/>
<protein>
    <submittedName>
        <fullName evidence="15">LIM homeobox transcription factor 1-alpha-like</fullName>
    </submittedName>
</protein>
<accession>A0AAJ7WK14</accession>
<dbReference type="RefSeq" id="XP_032800450.1">
    <property type="nucleotide sequence ID" value="XM_032944559.1"/>
</dbReference>
<keyword evidence="7 9" id="KW-0371">Homeobox</keyword>
<dbReference type="InterPro" id="IPR001356">
    <property type="entry name" value="HD"/>
</dbReference>
<dbReference type="PANTHER" id="PTHR24208">
    <property type="entry name" value="LIM/HOMEOBOX PROTEIN LHX"/>
    <property type="match status" value="1"/>
</dbReference>
<evidence type="ECO:0000259" key="12">
    <source>
        <dbReference type="PROSITE" id="PS50023"/>
    </source>
</evidence>
<evidence type="ECO:0000256" key="11">
    <source>
        <dbReference type="RuleBase" id="RU000682"/>
    </source>
</evidence>
<dbReference type="PROSITE" id="PS50023">
    <property type="entry name" value="LIM_DOMAIN_2"/>
    <property type="match status" value="1"/>
</dbReference>
<dbReference type="GO" id="GO:0005634">
    <property type="term" value="C:nucleus"/>
    <property type="evidence" value="ECO:0007669"/>
    <property type="project" value="UniProtKB-SubCell"/>
</dbReference>
<feature type="DNA-binding region" description="Homeobox" evidence="9">
    <location>
        <begin position="73"/>
        <end position="132"/>
    </location>
</feature>